<evidence type="ECO:0008006" key="5">
    <source>
        <dbReference type="Google" id="ProtNLM"/>
    </source>
</evidence>
<protein>
    <recommendedName>
        <fullName evidence="5">Berberine/berberine-like domain-containing protein</fullName>
    </recommendedName>
</protein>
<keyword evidence="2" id="KW-1133">Transmembrane helix</keyword>
<keyword evidence="2" id="KW-0812">Transmembrane</keyword>
<comment type="caution">
    <text evidence="3">The sequence shown here is derived from an EMBL/GenBank/DDBJ whole genome shotgun (WGS) entry which is preliminary data.</text>
</comment>
<keyword evidence="4" id="KW-1185">Reference proteome</keyword>
<dbReference type="EMBL" id="JBGMDY010000002">
    <property type="protein sequence ID" value="KAL2345949.1"/>
    <property type="molecule type" value="Genomic_DNA"/>
</dbReference>
<evidence type="ECO:0000256" key="1">
    <source>
        <dbReference type="SAM" id="MobiDB-lite"/>
    </source>
</evidence>
<dbReference type="AlphaFoldDB" id="A0ABD1NCW5"/>
<proteinExistence type="predicted"/>
<evidence type="ECO:0000313" key="3">
    <source>
        <dbReference type="EMBL" id="KAL2345949.1"/>
    </source>
</evidence>
<feature type="transmembrane region" description="Helical" evidence="2">
    <location>
        <begin position="92"/>
        <end position="112"/>
    </location>
</feature>
<feature type="region of interest" description="Disordered" evidence="1">
    <location>
        <begin position="193"/>
        <end position="250"/>
    </location>
</feature>
<evidence type="ECO:0000256" key="2">
    <source>
        <dbReference type="SAM" id="Phobius"/>
    </source>
</evidence>
<gene>
    <name evidence="3" type="ORF">Fmac_007234</name>
</gene>
<reference evidence="3 4" key="1">
    <citation type="submission" date="2024-08" db="EMBL/GenBank/DDBJ databases">
        <title>Insights into the chromosomal genome structure of Flemingia macrophylla.</title>
        <authorList>
            <person name="Ding Y."/>
            <person name="Zhao Y."/>
            <person name="Bi W."/>
            <person name="Wu M."/>
            <person name="Zhao G."/>
            <person name="Gong Y."/>
            <person name="Li W."/>
            <person name="Zhang P."/>
        </authorList>
    </citation>
    <scope>NUCLEOTIDE SEQUENCE [LARGE SCALE GENOMIC DNA]</scope>
    <source>
        <strain evidence="3">DYQJB</strain>
        <tissue evidence="3">Leaf</tissue>
    </source>
</reference>
<dbReference type="Proteomes" id="UP001603857">
    <property type="component" value="Unassembled WGS sequence"/>
</dbReference>
<name>A0ABD1NCW5_9FABA</name>
<sequence>MGGYSTGVKINNLGFLGAINQYRDANKFLKVKEEYDPQGIFSHYYKIHLLNRFRKIFKIDSRNRFQRRRFKKTKLSKLVGEPFSKLILLKPVIITGFKSFICFLFVLFGVGLTQASFLGHAGCPLSSIPHEGGGFSDHHRMQGVCPASSSSVWCGALGGGGCPASVFGRGGGGGFPVSSARCERGLCVLRGRGRRRPTPRGVVDAPKSSLGVGGATRLRSRLGGGAAASSRGEGGEAPAPWHGGGDKRRR</sequence>
<organism evidence="3 4">
    <name type="scientific">Flemingia macrophylla</name>
    <dbReference type="NCBI Taxonomy" id="520843"/>
    <lineage>
        <taxon>Eukaryota</taxon>
        <taxon>Viridiplantae</taxon>
        <taxon>Streptophyta</taxon>
        <taxon>Embryophyta</taxon>
        <taxon>Tracheophyta</taxon>
        <taxon>Spermatophyta</taxon>
        <taxon>Magnoliopsida</taxon>
        <taxon>eudicotyledons</taxon>
        <taxon>Gunneridae</taxon>
        <taxon>Pentapetalae</taxon>
        <taxon>rosids</taxon>
        <taxon>fabids</taxon>
        <taxon>Fabales</taxon>
        <taxon>Fabaceae</taxon>
        <taxon>Papilionoideae</taxon>
        <taxon>50 kb inversion clade</taxon>
        <taxon>NPAAA clade</taxon>
        <taxon>indigoferoid/millettioid clade</taxon>
        <taxon>Phaseoleae</taxon>
        <taxon>Flemingia</taxon>
    </lineage>
</organism>
<accession>A0ABD1NCW5</accession>
<keyword evidence="2" id="KW-0472">Membrane</keyword>
<evidence type="ECO:0000313" key="4">
    <source>
        <dbReference type="Proteomes" id="UP001603857"/>
    </source>
</evidence>